<accession>A0A2T0RVD1</accession>
<dbReference type="RefSeq" id="WP_106204083.1">
    <property type="nucleotide sequence ID" value="NZ_PVTD01000002.1"/>
</dbReference>
<evidence type="ECO:0000313" key="2">
    <source>
        <dbReference type="EMBL" id="PRY25156.1"/>
    </source>
</evidence>
<protein>
    <submittedName>
        <fullName evidence="2">Polysaccharide pyruvyl transferase WcaK-like protein</fullName>
    </submittedName>
</protein>
<dbReference type="GO" id="GO:0016740">
    <property type="term" value="F:transferase activity"/>
    <property type="evidence" value="ECO:0007669"/>
    <property type="project" value="UniProtKB-KW"/>
</dbReference>
<evidence type="ECO:0000313" key="3">
    <source>
        <dbReference type="Proteomes" id="UP000239480"/>
    </source>
</evidence>
<comment type="caution">
    <text evidence="2">The sequence shown here is derived from an EMBL/GenBank/DDBJ whole genome shotgun (WGS) entry which is preliminary data.</text>
</comment>
<dbReference type="AlphaFoldDB" id="A0A2T0RVD1"/>
<feature type="domain" description="Polysaccharide pyruvyl transferase" evidence="1">
    <location>
        <begin position="13"/>
        <end position="326"/>
    </location>
</feature>
<sequence length="396" mass="41832">MKIVQFGLPYSPNVGDGIISDCLLFELSRQAPGAEVLALDLSGRESFGDVVVRNRGLALRILASLPQSLRQRLVAARLGRLLDRVTPRWTDALSGADLAIIGGGQLMSDADLNFPLKVAAAADCARMAGCPVAVHAVGASDNWSPRGKDLFCNVYEGDLRQVGLRDARSRAVWQAHMGARAPQTVLTRDPGLLAADCYGPTTTRSGRIGLCVTDPTLLRYHAEGHAASGAPGFFRDLALALLAEGHDLRLFCNGAVEDRAALVRLAGEPALAPARRDGRIEVAPVPETPTMLAETIRDLGGVVAHRLHACIVAYSYGLPIVGLGWDAKVASFLEACHCAEHFMPPATRPEQIATTVTAALDTGIDRQVHVALIAETRAAITGLLALLPAKSGNGTA</sequence>
<dbReference type="PANTHER" id="PTHR36836">
    <property type="entry name" value="COLANIC ACID BIOSYNTHESIS PROTEIN WCAK"/>
    <property type="match status" value="1"/>
</dbReference>
<gene>
    <name evidence="2" type="ORF">CLV78_102333</name>
</gene>
<dbReference type="EMBL" id="PVTD01000002">
    <property type="protein sequence ID" value="PRY25156.1"/>
    <property type="molecule type" value="Genomic_DNA"/>
</dbReference>
<keyword evidence="3" id="KW-1185">Reference proteome</keyword>
<dbReference type="InterPro" id="IPR007345">
    <property type="entry name" value="Polysacch_pyruvyl_Trfase"/>
</dbReference>
<evidence type="ECO:0000259" key="1">
    <source>
        <dbReference type="Pfam" id="PF04230"/>
    </source>
</evidence>
<name>A0A2T0RVD1_9RHOB</name>
<reference evidence="2 3" key="1">
    <citation type="submission" date="2018-03" db="EMBL/GenBank/DDBJ databases">
        <title>Genomic Encyclopedia of Archaeal and Bacterial Type Strains, Phase II (KMG-II): from individual species to whole genera.</title>
        <authorList>
            <person name="Goeker M."/>
        </authorList>
    </citation>
    <scope>NUCLEOTIDE SEQUENCE [LARGE SCALE GENOMIC DNA]</scope>
    <source>
        <strain evidence="2 3">DSM 29328</strain>
    </source>
</reference>
<dbReference type="OrthoDB" id="1814359at2"/>
<dbReference type="PANTHER" id="PTHR36836:SF1">
    <property type="entry name" value="COLANIC ACID BIOSYNTHESIS PROTEIN WCAK"/>
    <property type="match status" value="1"/>
</dbReference>
<proteinExistence type="predicted"/>
<dbReference type="Proteomes" id="UP000239480">
    <property type="component" value="Unassembled WGS sequence"/>
</dbReference>
<organism evidence="2 3">
    <name type="scientific">Aliiruegeria haliotis</name>
    <dbReference type="NCBI Taxonomy" id="1280846"/>
    <lineage>
        <taxon>Bacteria</taxon>
        <taxon>Pseudomonadati</taxon>
        <taxon>Pseudomonadota</taxon>
        <taxon>Alphaproteobacteria</taxon>
        <taxon>Rhodobacterales</taxon>
        <taxon>Roseobacteraceae</taxon>
        <taxon>Aliiruegeria</taxon>
    </lineage>
</organism>
<dbReference type="Pfam" id="PF04230">
    <property type="entry name" value="PS_pyruv_trans"/>
    <property type="match status" value="1"/>
</dbReference>
<keyword evidence="2" id="KW-0808">Transferase</keyword>